<dbReference type="SUPFAM" id="SSF161098">
    <property type="entry name" value="MetI-like"/>
    <property type="match status" value="1"/>
</dbReference>
<keyword evidence="2" id="KW-0813">Transport</keyword>
<dbReference type="AlphaFoldDB" id="A0A7W9IMH0"/>
<dbReference type="PANTHER" id="PTHR43744">
    <property type="entry name" value="ABC TRANSPORTER PERMEASE PROTEIN MG189-RELATED-RELATED"/>
    <property type="match status" value="1"/>
</dbReference>
<dbReference type="PANTHER" id="PTHR43744:SF12">
    <property type="entry name" value="ABC TRANSPORTER PERMEASE PROTEIN MG189-RELATED"/>
    <property type="match status" value="1"/>
</dbReference>
<evidence type="ECO:0000256" key="1">
    <source>
        <dbReference type="ARBA" id="ARBA00004651"/>
    </source>
</evidence>
<protein>
    <submittedName>
        <fullName evidence="8">ABC-type glycerol-3-phosphate transport system permease component</fullName>
    </submittedName>
</protein>
<keyword evidence="5 7" id="KW-1133">Transmembrane helix</keyword>
<comment type="subcellular location">
    <subcellularLocation>
        <location evidence="1">Cell membrane</location>
        <topology evidence="1">Multi-pass membrane protein</topology>
    </subcellularLocation>
</comment>
<keyword evidence="4 7" id="KW-0812">Transmembrane</keyword>
<evidence type="ECO:0000256" key="6">
    <source>
        <dbReference type="ARBA" id="ARBA00023136"/>
    </source>
</evidence>
<keyword evidence="6 7" id="KW-0472">Membrane</keyword>
<name>A0A7W9IMH0_9ACTN</name>
<dbReference type="RefSeq" id="WP_221207783.1">
    <property type="nucleotide sequence ID" value="NZ_JACHMP010000001.1"/>
</dbReference>
<dbReference type="InterPro" id="IPR035906">
    <property type="entry name" value="MetI-like_sf"/>
</dbReference>
<evidence type="ECO:0000313" key="8">
    <source>
        <dbReference type="EMBL" id="MBB5823458.1"/>
    </source>
</evidence>
<reference evidence="8 9" key="1">
    <citation type="submission" date="2020-08" db="EMBL/GenBank/DDBJ databases">
        <title>Sequencing the genomes of 1000 actinobacteria strains.</title>
        <authorList>
            <person name="Klenk H.-P."/>
        </authorList>
    </citation>
    <scope>NUCLEOTIDE SEQUENCE [LARGE SCALE GENOMIC DNA]</scope>
    <source>
        <strain evidence="8 9">DSM 46887</strain>
    </source>
</reference>
<dbReference type="GO" id="GO:0005886">
    <property type="term" value="C:plasma membrane"/>
    <property type="evidence" value="ECO:0007669"/>
    <property type="project" value="UniProtKB-SubCell"/>
</dbReference>
<evidence type="ECO:0000313" key="9">
    <source>
        <dbReference type="Proteomes" id="UP000540685"/>
    </source>
</evidence>
<feature type="transmembrane region" description="Helical" evidence="7">
    <location>
        <begin position="21"/>
        <end position="42"/>
    </location>
</feature>
<dbReference type="Proteomes" id="UP000540685">
    <property type="component" value="Unassembled WGS sequence"/>
</dbReference>
<dbReference type="Gene3D" id="1.10.3720.10">
    <property type="entry name" value="MetI-like"/>
    <property type="match status" value="1"/>
</dbReference>
<evidence type="ECO:0000256" key="4">
    <source>
        <dbReference type="ARBA" id="ARBA00022692"/>
    </source>
</evidence>
<evidence type="ECO:0000256" key="2">
    <source>
        <dbReference type="ARBA" id="ARBA00022448"/>
    </source>
</evidence>
<evidence type="ECO:0000256" key="5">
    <source>
        <dbReference type="ARBA" id="ARBA00022989"/>
    </source>
</evidence>
<proteinExistence type="predicted"/>
<keyword evidence="9" id="KW-1185">Reference proteome</keyword>
<comment type="caution">
    <text evidence="8">The sequence shown here is derived from an EMBL/GenBank/DDBJ whole genome shotgun (WGS) entry which is preliminary data.</text>
</comment>
<organism evidence="8 9">
    <name type="scientific">Streptosporangium becharense</name>
    <dbReference type="NCBI Taxonomy" id="1816182"/>
    <lineage>
        <taxon>Bacteria</taxon>
        <taxon>Bacillati</taxon>
        <taxon>Actinomycetota</taxon>
        <taxon>Actinomycetes</taxon>
        <taxon>Streptosporangiales</taxon>
        <taxon>Streptosporangiaceae</taxon>
        <taxon>Streptosporangium</taxon>
    </lineage>
</organism>
<accession>A0A7W9IMH0</accession>
<feature type="transmembrane region" description="Helical" evidence="7">
    <location>
        <begin position="62"/>
        <end position="86"/>
    </location>
</feature>
<gene>
    <name evidence="8" type="ORF">F4562_006520</name>
</gene>
<evidence type="ECO:0000256" key="3">
    <source>
        <dbReference type="ARBA" id="ARBA00022475"/>
    </source>
</evidence>
<evidence type="ECO:0000256" key="7">
    <source>
        <dbReference type="SAM" id="Phobius"/>
    </source>
</evidence>
<sequence length="101" mass="10664">MAVAAMAGYAFARIRFPGQNALFLVVLLGLLIPSEVTIVPLFQMFHGLGLTDTHWPLIVVPVLGAPSVLAAASMTALPVLVVFVLAQRQFIEGLAHTGLKG</sequence>
<dbReference type="EMBL" id="JACHMP010000001">
    <property type="protein sequence ID" value="MBB5823458.1"/>
    <property type="molecule type" value="Genomic_DNA"/>
</dbReference>
<keyword evidence="3" id="KW-1003">Cell membrane</keyword>